<organism evidence="4 5">
    <name type="scientific">Henriciella marina</name>
    <dbReference type="NCBI Taxonomy" id="453851"/>
    <lineage>
        <taxon>Bacteria</taxon>
        <taxon>Pseudomonadati</taxon>
        <taxon>Pseudomonadota</taxon>
        <taxon>Alphaproteobacteria</taxon>
        <taxon>Hyphomonadales</taxon>
        <taxon>Hyphomonadaceae</taxon>
        <taxon>Henriciella</taxon>
    </lineage>
</organism>
<dbReference type="InterPro" id="IPR023801">
    <property type="entry name" value="His_deacetylse_dom"/>
</dbReference>
<dbReference type="Gene3D" id="3.40.800.20">
    <property type="entry name" value="Histone deacetylase domain"/>
    <property type="match status" value="1"/>
</dbReference>
<dbReference type="PANTHER" id="PTHR10625">
    <property type="entry name" value="HISTONE DEACETYLASE HDAC1-RELATED"/>
    <property type="match status" value="1"/>
</dbReference>
<name>A0ABT4LQS4_9PROT</name>
<dbReference type="EMBL" id="JAPWGW010000001">
    <property type="protein sequence ID" value="MCZ4296715.1"/>
    <property type="molecule type" value="Genomic_DNA"/>
</dbReference>
<dbReference type="PANTHER" id="PTHR10625:SF19">
    <property type="entry name" value="HISTONE DEACETYLASE 12"/>
    <property type="match status" value="1"/>
</dbReference>
<evidence type="ECO:0000313" key="5">
    <source>
        <dbReference type="Proteomes" id="UP001083770"/>
    </source>
</evidence>
<dbReference type="InterPro" id="IPR044150">
    <property type="entry name" value="HDAC_classIV"/>
</dbReference>
<accession>A0ABT4LQS4</accession>
<dbReference type="CDD" id="cd09993">
    <property type="entry name" value="HDAC_classIV"/>
    <property type="match status" value="1"/>
</dbReference>
<dbReference type="Proteomes" id="UP001083770">
    <property type="component" value="Unassembled WGS sequence"/>
</dbReference>
<evidence type="ECO:0000256" key="1">
    <source>
        <dbReference type="ARBA" id="ARBA00005947"/>
    </source>
</evidence>
<evidence type="ECO:0000256" key="2">
    <source>
        <dbReference type="ARBA" id="ARBA00022801"/>
    </source>
</evidence>
<gene>
    <name evidence="4" type="ORF">O4G74_01465</name>
</gene>
<dbReference type="InterPro" id="IPR000286">
    <property type="entry name" value="HDACs"/>
</dbReference>
<comment type="similarity">
    <text evidence="1">Belongs to the histone deacetylase family.</text>
</comment>
<dbReference type="InterPro" id="IPR037138">
    <property type="entry name" value="His_deacetylse_dom_sf"/>
</dbReference>
<keyword evidence="2" id="KW-0378">Hydrolase</keyword>
<reference evidence="4" key="1">
    <citation type="submission" date="2022-12" db="EMBL/GenBank/DDBJ databases">
        <title>Bacterial isolates from different developmental stages of Nematostella vectensis.</title>
        <authorList>
            <person name="Fraune S."/>
        </authorList>
    </citation>
    <scope>NUCLEOTIDE SEQUENCE</scope>
    <source>
        <strain evidence="4">G21632-S1</strain>
    </source>
</reference>
<evidence type="ECO:0000313" key="4">
    <source>
        <dbReference type="EMBL" id="MCZ4296715.1"/>
    </source>
</evidence>
<sequence>MASGLWRWPLLDNQRPADISPFMALPIVHHHDYDAESVPDSHRFPMRKYSLLADLLRARGETFAVPAHAPEHWLHLAHDPSYVTAVLTSSVDARTARKIGFEMTPAIAARTRASVGGTCLAARLAVEHGAAVNLAGGSHHASYEGGAGFCVFNDVAVAARVALEEGLCQKVAVIDCDVHHGDGTASIFASDDRVFTASLHCDDNWPRIKPPSDLDVGLSKGATDSDYLQALDRFLKSVFSQSKPGLVFYNAGVDPHEKDRLGLLSLSDEGLRERDRRVAETCIRNGVPIVGVLGGGYEKDARAVARRHSFMVDALAAATAPQGRTAFSSPQ</sequence>
<dbReference type="SUPFAM" id="SSF52768">
    <property type="entry name" value="Arginase/deacetylase"/>
    <property type="match status" value="1"/>
</dbReference>
<feature type="domain" description="Histone deacetylase" evidence="3">
    <location>
        <begin position="45"/>
        <end position="305"/>
    </location>
</feature>
<keyword evidence="5" id="KW-1185">Reference proteome</keyword>
<proteinExistence type="inferred from homology"/>
<dbReference type="PRINTS" id="PR01270">
    <property type="entry name" value="HDASUPER"/>
</dbReference>
<comment type="caution">
    <text evidence="4">The sequence shown here is derived from an EMBL/GenBank/DDBJ whole genome shotgun (WGS) entry which is preliminary data.</text>
</comment>
<dbReference type="Pfam" id="PF00850">
    <property type="entry name" value="Hist_deacetyl"/>
    <property type="match status" value="1"/>
</dbReference>
<protein>
    <submittedName>
        <fullName evidence="4">Histone deacetylase</fullName>
    </submittedName>
</protein>
<dbReference type="InterPro" id="IPR023696">
    <property type="entry name" value="Ureohydrolase_dom_sf"/>
</dbReference>
<evidence type="ECO:0000259" key="3">
    <source>
        <dbReference type="Pfam" id="PF00850"/>
    </source>
</evidence>